<dbReference type="InterPro" id="IPR013830">
    <property type="entry name" value="SGNH_hydro"/>
</dbReference>
<feature type="chain" id="PRO_5028937757" evidence="1">
    <location>
        <begin position="23"/>
        <end position="288"/>
    </location>
</feature>
<keyword evidence="1" id="KW-0732">Signal</keyword>
<accession>A0A7H0LPW9</accession>
<dbReference type="AlphaFoldDB" id="A0A7H0LPW9"/>
<feature type="signal peptide" evidence="1">
    <location>
        <begin position="1"/>
        <end position="22"/>
    </location>
</feature>
<keyword evidence="3" id="KW-0378">Hydrolase</keyword>
<dbReference type="SUPFAM" id="SSF52266">
    <property type="entry name" value="SGNH hydrolase"/>
    <property type="match status" value="1"/>
</dbReference>
<dbReference type="PANTHER" id="PTHR30383:SF5">
    <property type="entry name" value="SGNH HYDROLASE-TYPE ESTERASE DOMAIN-CONTAINING PROTEIN"/>
    <property type="match status" value="1"/>
</dbReference>
<dbReference type="EMBL" id="CP061038">
    <property type="protein sequence ID" value="QNQ11722.1"/>
    <property type="molecule type" value="Genomic_DNA"/>
</dbReference>
<dbReference type="InterPro" id="IPR051532">
    <property type="entry name" value="Ester_Hydrolysis_Enzymes"/>
</dbReference>
<dbReference type="Gene3D" id="3.40.50.1110">
    <property type="entry name" value="SGNH hydrolase"/>
    <property type="match status" value="1"/>
</dbReference>
<dbReference type="KEGG" id="spap:H3Z74_11630"/>
<gene>
    <name evidence="3" type="ORF">H3Z74_11630</name>
</gene>
<dbReference type="CDD" id="cd04501">
    <property type="entry name" value="SGNH_hydrolase_like_4"/>
    <property type="match status" value="1"/>
</dbReference>
<evidence type="ECO:0000313" key="4">
    <source>
        <dbReference type="Proteomes" id="UP000516148"/>
    </source>
</evidence>
<dbReference type="PANTHER" id="PTHR30383">
    <property type="entry name" value="THIOESTERASE 1/PROTEASE 1/LYSOPHOSPHOLIPASE L1"/>
    <property type="match status" value="1"/>
</dbReference>
<dbReference type="Proteomes" id="UP000516148">
    <property type="component" value="Chromosome"/>
</dbReference>
<protein>
    <submittedName>
        <fullName evidence="3">SGNH/GDSL hydrolase family protein</fullName>
    </submittedName>
</protein>
<dbReference type="Pfam" id="PF13472">
    <property type="entry name" value="Lipase_GDSL_2"/>
    <property type="match status" value="1"/>
</dbReference>
<sequence>MWQTIQRSILVLGLGIAGSAQAQAQTAPQPPVGLVDDPCIGAPQITPGLERYRQSLFDRSPGAKIVPPPAAEVEAYKLAQAEQVKRDWAGLCRYRADNARVAARPAAERRIVFMGDSITENWSVAHPDFFANGAINRGISGQTTPQMLVRFEADVVALRPKAVHIMAGTNDLAGNTGPTTMRDIQNNIIAMIALAKANGIRVFLASTPPAGSFSWRPGLKPAAQIIQLNDWLRGYARRVGATYLDYHAALATSDGALKRELSPDGVHPNNDGYAVMEPITRRAISLLR</sequence>
<dbReference type="GO" id="GO:0004622">
    <property type="term" value="F:phosphatidylcholine lysophospholipase activity"/>
    <property type="evidence" value="ECO:0007669"/>
    <property type="project" value="TreeGrafter"/>
</dbReference>
<feature type="domain" description="SGNH hydrolase-type esterase" evidence="2">
    <location>
        <begin position="113"/>
        <end position="275"/>
    </location>
</feature>
<reference evidence="3 4" key="1">
    <citation type="submission" date="2020-09" db="EMBL/GenBank/DDBJ databases">
        <title>Sphingomonas sp., a new species isolated from pork steak.</title>
        <authorList>
            <person name="Heidler von Heilborn D."/>
        </authorList>
    </citation>
    <scope>NUCLEOTIDE SEQUENCE [LARGE SCALE GENOMIC DNA]</scope>
    <source>
        <strain evidence="4">S8-3T</strain>
    </source>
</reference>
<evidence type="ECO:0000259" key="2">
    <source>
        <dbReference type="Pfam" id="PF13472"/>
    </source>
</evidence>
<evidence type="ECO:0000313" key="3">
    <source>
        <dbReference type="EMBL" id="QNQ11722.1"/>
    </source>
</evidence>
<dbReference type="InterPro" id="IPR036514">
    <property type="entry name" value="SGNH_hydro_sf"/>
</dbReference>
<dbReference type="RefSeq" id="WP_187764027.1">
    <property type="nucleotide sequence ID" value="NZ_CP061038.1"/>
</dbReference>
<organism evidence="3 4">
    <name type="scientific">Sphingomonas alpina</name>
    <dbReference type="NCBI Taxonomy" id="653931"/>
    <lineage>
        <taxon>Bacteria</taxon>
        <taxon>Pseudomonadati</taxon>
        <taxon>Pseudomonadota</taxon>
        <taxon>Alphaproteobacteria</taxon>
        <taxon>Sphingomonadales</taxon>
        <taxon>Sphingomonadaceae</taxon>
        <taxon>Sphingomonas</taxon>
    </lineage>
</organism>
<proteinExistence type="predicted"/>
<name>A0A7H0LPW9_9SPHN</name>
<keyword evidence="4" id="KW-1185">Reference proteome</keyword>
<evidence type="ECO:0000256" key="1">
    <source>
        <dbReference type="SAM" id="SignalP"/>
    </source>
</evidence>